<dbReference type="CDD" id="cd00156">
    <property type="entry name" value="REC"/>
    <property type="match status" value="1"/>
</dbReference>
<organism evidence="6">
    <name type="scientific">Granulicella tundricola (strain ATCC BAA-1859 / DSM 23138 / MP5ACTX9)</name>
    <dbReference type="NCBI Taxonomy" id="1198114"/>
    <lineage>
        <taxon>Bacteria</taxon>
        <taxon>Pseudomonadati</taxon>
        <taxon>Acidobacteriota</taxon>
        <taxon>Terriglobia</taxon>
        <taxon>Terriglobales</taxon>
        <taxon>Acidobacteriaceae</taxon>
        <taxon>Granulicella</taxon>
    </lineage>
</organism>
<dbReference type="Gene3D" id="3.40.50.2300">
    <property type="match status" value="1"/>
</dbReference>
<proteinExistence type="predicted"/>
<dbReference type="InterPro" id="IPR050595">
    <property type="entry name" value="Bact_response_regulator"/>
</dbReference>
<dbReference type="AlphaFoldDB" id="E8X762"/>
<geneLocation type="plasmid" evidence="5 6">
    <name>pACIX903</name>
</geneLocation>
<dbReference type="SUPFAM" id="SSF52172">
    <property type="entry name" value="CheY-like"/>
    <property type="match status" value="1"/>
</dbReference>
<dbReference type="KEGG" id="acm:AciX9_4344"/>
<keyword evidence="1 2" id="KW-0597">Phosphoprotein</keyword>
<keyword evidence="6" id="KW-1185">Reference proteome</keyword>
<sequence length="165" mass="18549">MTIPHSLTHTKVTHSLRNARATVTILLVDDNHLVRELTKTLLRQVGYAVAEASNGQSAIQQAQTRRYDMLITDLEMPEMDGFELARHLTKDRAALPVLVLSGALPNVVPLQELQKRRWAFLPKPVDRKELIRTIDNNCLGWALHTQPGSSPQRSKLPIETMTTTV</sequence>
<protein>
    <submittedName>
        <fullName evidence="5">Response regulator receiver protein</fullName>
    </submittedName>
</protein>
<evidence type="ECO:0000313" key="5">
    <source>
        <dbReference type="EMBL" id="ADW71296.1"/>
    </source>
</evidence>
<accession>E8X762</accession>
<reference evidence="6" key="1">
    <citation type="submission" date="2011-01" db="EMBL/GenBank/DDBJ databases">
        <title>Complete sequence of plasmid3 of Acidobacterium sp. MP5ACTX9.</title>
        <authorList>
            <consortium name="US DOE Joint Genome Institute"/>
            <person name="Lucas S."/>
            <person name="Copeland A."/>
            <person name="Lapidus A."/>
            <person name="Cheng J.-F."/>
            <person name="Goodwin L."/>
            <person name="Pitluck S."/>
            <person name="Teshima H."/>
            <person name="Detter J.C."/>
            <person name="Han C."/>
            <person name="Tapia R."/>
            <person name="Land M."/>
            <person name="Hauser L."/>
            <person name="Kyrpides N."/>
            <person name="Ivanova N."/>
            <person name="Ovchinnikova G."/>
            <person name="Pagani I."/>
            <person name="Rawat S.R."/>
            <person name="Mannisto M."/>
            <person name="Haggblom M.M."/>
            <person name="Woyke T."/>
        </authorList>
    </citation>
    <scope>NUCLEOTIDE SEQUENCE [LARGE SCALE GENOMIC DNA]</scope>
    <source>
        <strain evidence="6">MP5ACTX9</strain>
        <plasmid evidence="6">Plasmid pACIX903</plasmid>
    </source>
</reference>
<evidence type="ECO:0000256" key="1">
    <source>
        <dbReference type="ARBA" id="ARBA00022553"/>
    </source>
</evidence>
<dbReference type="Proteomes" id="UP000000343">
    <property type="component" value="Plasmid pACIX903"/>
</dbReference>
<dbReference type="GO" id="GO:0000160">
    <property type="term" value="P:phosphorelay signal transduction system"/>
    <property type="evidence" value="ECO:0007669"/>
    <property type="project" value="InterPro"/>
</dbReference>
<dbReference type="EMBL" id="CP002483">
    <property type="protein sequence ID" value="ADW71296.1"/>
    <property type="molecule type" value="Genomic_DNA"/>
</dbReference>
<dbReference type="HOGENOM" id="CLU_000445_69_8_0"/>
<evidence type="ECO:0000259" key="4">
    <source>
        <dbReference type="PROSITE" id="PS50110"/>
    </source>
</evidence>
<feature type="region of interest" description="Disordered" evidence="3">
    <location>
        <begin position="146"/>
        <end position="165"/>
    </location>
</feature>
<evidence type="ECO:0000256" key="3">
    <source>
        <dbReference type="SAM" id="MobiDB-lite"/>
    </source>
</evidence>
<feature type="modified residue" description="4-aspartylphosphate" evidence="2">
    <location>
        <position position="73"/>
    </location>
</feature>
<dbReference type="PANTHER" id="PTHR44591:SF3">
    <property type="entry name" value="RESPONSE REGULATORY DOMAIN-CONTAINING PROTEIN"/>
    <property type="match status" value="1"/>
</dbReference>
<keyword evidence="5" id="KW-0614">Plasmid</keyword>
<evidence type="ECO:0000313" key="6">
    <source>
        <dbReference type="Proteomes" id="UP000000343"/>
    </source>
</evidence>
<dbReference type="InterPro" id="IPR001789">
    <property type="entry name" value="Sig_transdc_resp-reg_receiver"/>
</dbReference>
<dbReference type="InterPro" id="IPR011006">
    <property type="entry name" value="CheY-like_superfamily"/>
</dbReference>
<dbReference type="PROSITE" id="PS50110">
    <property type="entry name" value="RESPONSE_REGULATORY"/>
    <property type="match status" value="1"/>
</dbReference>
<feature type="domain" description="Response regulatory" evidence="4">
    <location>
        <begin position="24"/>
        <end position="138"/>
    </location>
</feature>
<evidence type="ECO:0000256" key="2">
    <source>
        <dbReference type="PROSITE-ProRule" id="PRU00169"/>
    </source>
</evidence>
<dbReference type="PANTHER" id="PTHR44591">
    <property type="entry name" value="STRESS RESPONSE REGULATOR PROTEIN 1"/>
    <property type="match status" value="1"/>
</dbReference>
<dbReference type="SMART" id="SM00448">
    <property type="entry name" value="REC"/>
    <property type="match status" value="1"/>
</dbReference>
<name>E8X762_GRATM</name>
<dbReference type="Pfam" id="PF00072">
    <property type="entry name" value="Response_reg"/>
    <property type="match status" value="1"/>
</dbReference>
<gene>
    <name evidence="5" type="ordered locus">AciX9_4344</name>
</gene>